<feature type="region of interest" description="Disordered" evidence="2">
    <location>
        <begin position="121"/>
        <end position="140"/>
    </location>
</feature>
<dbReference type="InParanoid" id="T1IBS7"/>
<protein>
    <submittedName>
        <fullName evidence="3">Uncharacterized protein</fullName>
    </submittedName>
</protein>
<name>T1IBS7_RHOPR</name>
<evidence type="ECO:0000313" key="4">
    <source>
        <dbReference type="Proteomes" id="UP000015103"/>
    </source>
</evidence>
<sequence length="177" mass="21009">MDESKLIELLTKFKDEIKQDVNLKFKEMSNLLEEKFTQLKKSVEVHENKISFLEREWRRQDIYISEDFSYETRAKRKELFGPMVEARKAGKIAYIRYDKLIIKEPSDKFIGSKRMLESSPKFQEVNKKENKRHKTEVKQLARSFSTRDISHFFRDGSDSDGSTSQSSKGNRGRKRED</sequence>
<feature type="region of interest" description="Disordered" evidence="2">
    <location>
        <begin position="151"/>
        <end position="177"/>
    </location>
</feature>
<feature type="coiled-coil region" evidence="1">
    <location>
        <begin position="29"/>
        <end position="56"/>
    </location>
</feature>
<keyword evidence="1" id="KW-0175">Coiled coil</keyword>
<dbReference type="EMBL" id="ACPB03014508">
    <property type="status" value="NOT_ANNOTATED_CDS"/>
    <property type="molecule type" value="Genomic_DNA"/>
</dbReference>
<feature type="compositionally biased region" description="Low complexity" evidence="2">
    <location>
        <begin position="159"/>
        <end position="169"/>
    </location>
</feature>
<reference evidence="3" key="1">
    <citation type="submission" date="2015-05" db="UniProtKB">
        <authorList>
            <consortium name="EnsemblMetazoa"/>
        </authorList>
    </citation>
    <scope>IDENTIFICATION</scope>
</reference>
<dbReference type="EnsemblMetazoa" id="RPRC013747-RA">
    <property type="protein sequence ID" value="RPRC013747-PA"/>
    <property type="gene ID" value="RPRC013747"/>
</dbReference>
<keyword evidence="4" id="KW-1185">Reference proteome</keyword>
<dbReference type="VEuPathDB" id="VectorBase:RPRC013747"/>
<dbReference type="Proteomes" id="UP000015103">
    <property type="component" value="Unassembled WGS sequence"/>
</dbReference>
<dbReference type="AlphaFoldDB" id="T1IBS7"/>
<dbReference type="HOGENOM" id="CLU_1519709_0_0_1"/>
<evidence type="ECO:0000313" key="3">
    <source>
        <dbReference type="EnsemblMetazoa" id="RPRC013747-PA"/>
    </source>
</evidence>
<proteinExistence type="predicted"/>
<evidence type="ECO:0000256" key="2">
    <source>
        <dbReference type="SAM" id="MobiDB-lite"/>
    </source>
</evidence>
<organism evidence="3 4">
    <name type="scientific">Rhodnius prolixus</name>
    <name type="common">Triatomid bug</name>
    <dbReference type="NCBI Taxonomy" id="13249"/>
    <lineage>
        <taxon>Eukaryota</taxon>
        <taxon>Metazoa</taxon>
        <taxon>Ecdysozoa</taxon>
        <taxon>Arthropoda</taxon>
        <taxon>Hexapoda</taxon>
        <taxon>Insecta</taxon>
        <taxon>Pterygota</taxon>
        <taxon>Neoptera</taxon>
        <taxon>Paraneoptera</taxon>
        <taxon>Hemiptera</taxon>
        <taxon>Heteroptera</taxon>
        <taxon>Panheteroptera</taxon>
        <taxon>Cimicomorpha</taxon>
        <taxon>Reduviidae</taxon>
        <taxon>Triatominae</taxon>
        <taxon>Rhodnius</taxon>
    </lineage>
</organism>
<evidence type="ECO:0000256" key="1">
    <source>
        <dbReference type="SAM" id="Coils"/>
    </source>
</evidence>
<accession>T1IBS7</accession>